<keyword evidence="2" id="KW-1185">Reference proteome</keyword>
<accession>A0A1E3TK13</accession>
<organism evidence="1 2">
    <name type="scientific">Mycobacterium shimoidei</name>
    <dbReference type="NCBI Taxonomy" id="29313"/>
    <lineage>
        <taxon>Bacteria</taxon>
        <taxon>Bacillati</taxon>
        <taxon>Actinomycetota</taxon>
        <taxon>Actinomycetes</taxon>
        <taxon>Mycobacteriales</taxon>
        <taxon>Mycobacteriaceae</taxon>
        <taxon>Mycobacterium</taxon>
    </lineage>
</organism>
<dbReference type="RefSeq" id="WP_069395524.1">
    <property type="nucleotide sequence ID" value="NZ_JACKUN010000012.1"/>
</dbReference>
<evidence type="ECO:0000313" key="1">
    <source>
        <dbReference type="EMBL" id="SRX94153.1"/>
    </source>
</evidence>
<reference evidence="1 2" key="1">
    <citation type="submission" date="2018-05" db="EMBL/GenBank/DDBJ databases">
        <authorList>
            <consortium name="IHU Genomes"/>
        </authorList>
    </citation>
    <scope>NUCLEOTIDE SEQUENCE [LARGE SCALE GENOMIC DNA]</scope>
    <source>
        <strain evidence="1 2">P7336</strain>
    </source>
</reference>
<dbReference type="OrthoDB" id="3255669at2"/>
<sequence length="226" mass="25466">MRHNAVRLALLGLGLYAARRYYRNWGTTKDECTMALPGDELVKAPAVQTTEAVSIDASADEVWPWLVQIGQDRGGLYSFETLENLFGLRFRNAGRIHPEWQHLAVGDVVRLAPKGWMGLRDGVALRVVDVVPNERIVLRAAPPELPWDAVWSLHIMPHWEDRCRLVVRRRLGMRHPGEVLAAELAEPIGALLTRGMLLGIKRRVEANRRHSTANLDGSRYASNSDR</sequence>
<dbReference type="STRING" id="29313.BHQ16_08130"/>
<dbReference type="Proteomes" id="UP000252015">
    <property type="component" value="Unassembled WGS sequence"/>
</dbReference>
<name>A0A1E3TK13_MYCSH</name>
<proteinExistence type="predicted"/>
<evidence type="ECO:0008006" key="3">
    <source>
        <dbReference type="Google" id="ProtNLM"/>
    </source>
</evidence>
<dbReference type="SUPFAM" id="SSF55961">
    <property type="entry name" value="Bet v1-like"/>
    <property type="match status" value="1"/>
</dbReference>
<dbReference type="EMBL" id="UEGW01000001">
    <property type="protein sequence ID" value="SRX94153.1"/>
    <property type="molecule type" value="Genomic_DNA"/>
</dbReference>
<gene>
    <name evidence="1" type="ORF">MSP7336_02401</name>
</gene>
<protein>
    <recommendedName>
        <fullName evidence="3">SRPBCC family protein</fullName>
    </recommendedName>
</protein>
<evidence type="ECO:0000313" key="2">
    <source>
        <dbReference type="Proteomes" id="UP000252015"/>
    </source>
</evidence>
<dbReference type="AlphaFoldDB" id="A0A1E3TK13"/>